<dbReference type="AlphaFoldDB" id="X6NZH9"/>
<accession>X6NZH9</accession>
<gene>
    <name evidence="3" type="ORF">RFI_05831</name>
</gene>
<evidence type="ECO:0000313" key="3">
    <source>
        <dbReference type="EMBL" id="ETO31288.1"/>
    </source>
</evidence>
<keyword evidence="4" id="KW-1185">Reference proteome</keyword>
<comment type="caution">
    <text evidence="3">The sequence shown here is derived from an EMBL/GenBank/DDBJ whole genome shotgun (WGS) entry which is preliminary data.</text>
</comment>
<feature type="region of interest" description="Disordered" evidence="2">
    <location>
        <begin position="761"/>
        <end position="780"/>
    </location>
</feature>
<feature type="compositionally biased region" description="Basic and acidic residues" evidence="2">
    <location>
        <begin position="43"/>
        <end position="69"/>
    </location>
</feature>
<feature type="coiled-coil region" evidence="1">
    <location>
        <begin position="490"/>
        <end position="517"/>
    </location>
</feature>
<feature type="region of interest" description="Disordered" evidence="2">
    <location>
        <begin position="39"/>
        <end position="69"/>
    </location>
</feature>
<reference evidence="3 4" key="1">
    <citation type="journal article" date="2013" name="Curr. Biol.">
        <title>The Genome of the Foraminiferan Reticulomyxa filosa.</title>
        <authorList>
            <person name="Glockner G."/>
            <person name="Hulsmann N."/>
            <person name="Schleicher M."/>
            <person name="Noegel A.A."/>
            <person name="Eichinger L."/>
            <person name="Gallinger C."/>
            <person name="Pawlowski J."/>
            <person name="Sierra R."/>
            <person name="Euteneuer U."/>
            <person name="Pillet L."/>
            <person name="Moustafa A."/>
            <person name="Platzer M."/>
            <person name="Groth M."/>
            <person name="Szafranski K."/>
            <person name="Schliwa M."/>
        </authorList>
    </citation>
    <scope>NUCLEOTIDE SEQUENCE [LARGE SCALE GENOMIC DNA]</scope>
</reference>
<evidence type="ECO:0000313" key="4">
    <source>
        <dbReference type="Proteomes" id="UP000023152"/>
    </source>
</evidence>
<keyword evidence="1" id="KW-0175">Coiled coil</keyword>
<organism evidence="3 4">
    <name type="scientific">Reticulomyxa filosa</name>
    <dbReference type="NCBI Taxonomy" id="46433"/>
    <lineage>
        <taxon>Eukaryota</taxon>
        <taxon>Sar</taxon>
        <taxon>Rhizaria</taxon>
        <taxon>Retaria</taxon>
        <taxon>Foraminifera</taxon>
        <taxon>Monothalamids</taxon>
        <taxon>Reticulomyxidae</taxon>
        <taxon>Reticulomyxa</taxon>
    </lineage>
</organism>
<proteinExistence type="predicted"/>
<evidence type="ECO:0000256" key="1">
    <source>
        <dbReference type="SAM" id="Coils"/>
    </source>
</evidence>
<sequence length="780" mass="89273">MAILFVALGKKRLKKEENIEETSQDQIIDSVLKKSLTKAKAQIKNDEESGKKSEAEENAIREKNKITSDDESKANSFEVAEQVCVVGSTPIRSSSFLQGSIHTDTANTTVERLKCNGSETPSAQQICVAECNAKNNDEDTSAQFLNNISGIVETSMKRIEKKVQEVIACTIVQQISNTKQMCSSQCASVPLTTGVDKTPFSAQHQQKNSSCTVTNPTFECQVPFSFSFFFLSSPFSSEPASQTKHNKSSAASESLEHVDLLGLYRYSKLLNVKVEYLAQLIQTCSQNQRIPPFLQFSESYQKLLLSSQRDDNEYFQFENDILPIKEITMLLEKLNITLDISTCQNFYRCIDTMQKLNGKQDSNTIPTANQKSLPTDNTEKGSALVLQDAMRKYSGQARLYQTRQEVNLKNEELNELNGDNCAKTLQDYKCINASLQRQILAQVKYPEDGETKKKEKELKKLYEMFSGLTAQIDRNVSDGATLRTKINEFMSNYNRKMVDLTSQITELRRRKDEKLRRWSEMQDKMRSQDHKIQNLEHILRKQGALHKEALEQKNMILAKTNRCGYYLLNLYVFKTLKCITFIALATYLLRELSMIAGNGGTLDQQMAAKFLFEMIQKYSTENDKNISIIETLEESLQAKISKIQELEELYQIKLRQHKDVNMLEDELREEREHNGAQRIAKLEEMIFVLQKQLAYVNSKNATLLNENRKLSETSSVNELEMIEFLSNSLHEQDEMIHKLQTLMEEKEAKLKEFAVFEQKLKEQQAESEPLNNGLKKSNIE</sequence>
<dbReference type="Proteomes" id="UP000023152">
    <property type="component" value="Unassembled WGS sequence"/>
</dbReference>
<name>X6NZH9_RETFI</name>
<protein>
    <submittedName>
        <fullName evidence="3">Uncharacterized protein</fullName>
    </submittedName>
</protein>
<evidence type="ECO:0000256" key="2">
    <source>
        <dbReference type="SAM" id="MobiDB-lite"/>
    </source>
</evidence>
<dbReference type="EMBL" id="ASPP01005027">
    <property type="protein sequence ID" value="ETO31288.1"/>
    <property type="molecule type" value="Genomic_DNA"/>
</dbReference>